<dbReference type="Proteomes" id="UP000739069">
    <property type="component" value="Unassembled WGS sequence"/>
</dbReference>
<dbReference type="CDD" id="cd01285">
    <property type="entry name" value="nucleoside_deaminase"/>
    <property type="match status" value="1"/>
</dbReference>
<dbReference type="InterPro" id="IPR028883">
    <property type="entry name" value="tRNA_aden_deaminase"/>
</dbReference>
<evidence type="ECO:0000259" key="9">
    <source>
        <dbReference type="PROSITE" id="PS51747"/>
    </source>
</evidence>
<comment type="caution">
    <text evidence="10">The sequence shown here is derived from an EMBL/GenBank/DDBJ whole genome shotgun (WGS) entry which is preliminary data.</text>
</comment>
<protein>
    <recommendedName>
        <fullName evidence="8">tRNA-specific adenosine deaminase</fullName>
        <ecNumber evidence="8">3.5.4.33</ecNumber>
    </recommendedName>
</protein>
<comment type="catalytic activity">
    <reaction evidence="7 8">
        <text>adenosine(34) in tRNA + H2O + H(+) = inosine(34) in tRNA + NH4(+)</text>
        <dbReference type="Rhea" id="RHEA:43168"/>
        <dbReference type="Rhea" id="RHEA-COMP:10373"/>
        <dbReference type="Rhea" id="RHEA-COMP:10374"/>
        <dbReference type="ChEBI" id="CHEBI:15377"/>
        <dbReference type="ChEBI" id="CHEBI:15378"/>
        <dbReference type="ChEBI" id="CHEBI:28938"/>
        <dbReference type="ChEBI" id="CHEBI:74411"/>
        <dbReference type="ChEBI" id="CHEBI:82852"/>
        <dbReference type="EC" id="3.5.4.33"/>
    </reaction>
</comment>
<reference evidence="10" key="1">
    <citation type="submission" date="2021-02" db="EMBL/GenBank/DDBJ databases">
        <title>Infant gut strain persistence is associated with maternal origin, phylogeny, and functional potential including surface adhesion and iron acquisition.</title>
        <authorList>
            <person name="Lou Y.C."/>
        </authorList>
    </citation>
    <scope>NUCLEOTIDE SEQUENCE</scope>
    <source>
        <strain evidence="10">L1_008_092G1_dasL1_008_092G1_concoct_16</strain>
    </source>
</reference>
<organism evidence="10 11">
    <name type="scientific">Rothia mucilaginosa</name>
    <dbReference type="NCBI Taxonomy" id="43675"/>
    <lineage>
        <taxon>Bacteria</taxon>
        <taxon>Bacillati</taxon>
        <taxon>Actinomycetota</taxon>
        <taxon>Actinomycetes</taxon>
        <taxon>Micrococcales</taxon>
        <taxon>Micrococcaceae</taxon>
        <taxon>Rothia</taxon>
    </lineage>
</organism>
<dbReference type="InterPro" id="IPR016193">
    <property type="entry name" value="Cytidine_deaminase-like"/>
</dbReference>
<evidence type="ECO:0000256" key="4">
    <source>
        <dbReference type="ARBA" id="ARBA00022723"/>
    </source>
</evidence>
<name>A0A943TC64_9MICC</name>
<feature type="binding site" evidence="8">
    <location>
        <position position="78"/>
    </location>
    <ligand>
        <name>Zn(2+)</name>
        <dbReference type="ChEBI" id="CHEBI:29105"/>
        <note>catalytic</note>
    </ligand>
</feature>
<comment type="function">
    <text evidence="8">Catalyzes the deamination of adenosine to inosine at the wobble position 34 of tRNA(Arg2).</text>
</comment>
<evidence type="ECO:0000256" key="1">
    <source>
        <dbReference type="ARBA" id="ARBA00010669"/>
    </source>
</evidence>
<keyword evidence="5 8" id="KW-0378">Hydrolase</keyword>
<dbReference type="GO" id="GO:0008270">
    <property type="term" value="F:zinc ion binding"/>
    <property type="evidence" value="ECO:0007669"/>
    <property type="project" value="UniProtKB-UniRule"/>
</dbReference>
<accession>A0A943TC64</accession>
<dbReference type="PROSITE" id="PS00903">
    <property type="entry name" value="CYT_DCMP_DEAMINASES_1"/>
    <property type="match status" value="1"/>
</dbReference>
<sequence length="175" mass="18965">MLYSEYLNLMVSDGSSTVLSDIPARADHHEWMGLALTEGAAAGEHGEIPIGAVVVDEHGTVLASAGNTREREHDPSAHAEVNAIRQAAARLRQWRLEGCTLVVTVEPCLMCAGTILASRISTVVFGAWEEKTGASGSRYDVLRDGRVAPAPEVYAGVRAEECARLMLDFFRERRS</sequence>
<comment type="subunit">
    <text evidence="2 8">Homodimer.</text>
</comment>
<dbReference type="PROSITE" id="PS51747">
    <property type="entry name" value="CYT_DCMP_DEAMINASES_2"/>
    <property type="match status" value="1"/>
</dbReference>
<dbReference type="Pfam" id="PF00383">
    <property type="entry name" value="dCMP_cyt_deam_1"/>
    <property type="match status" value="1"/>
</dbReference>
<dbReference type="SUPFAM" id="SSF53927">
    <property type="entry name" value="Cytidine deaminase-like"/>
    <property type="match status" value="1"/>
</dbReference>
<evidence type="ECO:0000256" key="7">
    <source>
        <dbReference type="ARBA" id="ARBA00048045"/>
    </source>
</evidence>
<keyword evidence="4 8" id="KW-0479">Metal-binding</keyword>
<dbReference type="GO" id="GO:0002100">
    <property type="term" value="P:tRNA wobble adenosine to inosine editing"/>
    <property type="evidence" value="ECO:0007669"/>
    <property type="project" value="UniProtKB-UniRule"/>
</dbReference>
<feature type="binding site" evidence="8">
    <location>
        <position position="108"/>
    </location>
    <ligand>
        <name>Zn(2+)</name>
        <dbReference type="ChEBI" id="CHEBI:29105"/>
        <note>catalytic</note>
    </ligand>
</feature>
<dbReference type="InterPro" id="IPR016192">
    <property type="entry name" value="APOBEC/CMP_deaminase_Zn-bd"/>
</dbReference>
<evidence type="ECO:0000256" key="8">
    <source>
        <dbReference type="HAMAP-Rule" id="MF_00972"/>
    </source>
</evidence>
<dbReference type="GO" id="GO:0052717">
    <property type="term" value="F:tRNA-specific adenosine-34 deaminase activity"/>
    <property type="evidence" value="ECO:0007669"/>
    <property type="project" value="UniProtKB-UniRule"/>
</dbReference>
<evidence type="ECO:0000256" key="5">
    <source>
        <dbReference type="ARBA" id="ARBA00022801"/>
    </source>
</evidence>
<evidence type="ECO:0000313" key="10">
    <source>
        <dbReference type="EMBL" id="MBS6634220.1"/>
    </source>
</evidence>
<dbReference type="HAMAP" id="MF_00972">
    <property type="entry name" value="tRNA_aden_deaminase"/>
    <property type="match status" value="1"/>
</dbReference>
<comment type="similarity">
    <text evidence="1">Belongs to the cytidine and deoxycytidylate deaminase family. ADAT2 subfamily.</text>
</comment>
<gene>
    <name evidence="8" type="primary">tadA</name>
    <name evidence="10" type="ORF">KH265_00915</name>
</gene>
<evidence type="ECO:0000256" key="6">
    <source>
        <dbReference type="ARBA" id="ARBA00022833"/>
    </source>
</evidence>
<keyword evidence="3 8" id="KW-0819">tRNA processing</keyword>
<comment type="cofactor">
    <cofactor evidence="8">
        <name>Zn(2+)</name>
        <dbReference type="ChEBI" id="CHEBI:29105"/>
    </cofactor>
    <text evidence="8">Binds 1 zinc ion per subunit.</text>
</comment>
<dbReference type="EC" id="3.5.4.33" evidence="8"/>
<dbReference type="PANTHER" id="PTHR11079">
    <property type="entry name" value="CYTOSINE DEAMINASE FAMILY MEMBER"/>
    <property type="match status" value="1"/>
</dbReference>
<keyword evidence="6 8" id="KW-0862">Zinc</keyword>
<dbReference type="FunFam" id="3.40.140.10:FF:000005">
    <property type="entry name" value="tRNA-specific adenosine deaminase"/>
    <property type="match status" value="1"/>
</dbReference>
<dbReference type="EMBL" id="JAGZXI010000001">
    <property type="protein sequence ID" value="MBS6634220.1"/>
    <property type="molecule type" value="Genomic_DNA"/>
</dbReference>
<dbReference type="InterPro" id="IPR002125">
    <property type="entry name" value="CMP_dCMP_dom"/>
</dbReference>
<evidence type="ECO:0000313" key="11">
    <source>
        <dbReference type="Proteomes" id="UP000739069"/>
    </source>
</evidence>
<evidence type="ECO:0000256" key="3">
    <source>
        <dbReference type="ARBA" id="ARBA00022694"/>
    </source>
</evidence>
<dbReference type="AlphaFoldDB" id="A0A943TC64"/>
<proteinExistence type="inferred from homology"/>
<dbReference type="Gene3D" id="3.40.140.10">
    <property type="entry name" value="Cytidine Deaminase, domain 2"/>
    <property type="match status" value="1"/>
</dbReference>
<feature type="binding site" evidence="8">
    <location>
        <position position="111"/>
    </location>
    <ligand>
        <name>Zn(2+)</name>
        <dbReference type="ChEBI" id="CHEBI:29105"/>
        <note>catalytic</note>
    </ligand>
</feature>
<evidence type="ECO:0000256" key="2">
    <source>
        <dbReference type="ARBA" id="ARBA00011738"/>
    </source>
</evidence>
<feature type="active site" description="Proton donor" evidence="8">
    <location>
        <position position="80"/>
    </location>
</feature>
<feature type="domain" description="CMP/dCMP-type deaminase" evidence="9">
    <location>
        <begin position="26"/>
        <end position="138"/>
    </location>
</feature>
<dbReference type="PANTHER" id="PTHR11079:SF202">
    <property type="entry name" value="TRNA-SPECIFIC ADENOSINE DEAMINASE"/>
    <property type="match status" value="1"/>
</dbReference>